<dbReference type="PROSITE" id="PS51682">
    <property type="entry name" value="SAM_OMT_I"/>
    <property type="match status" value="1"/>
</dbReference>
<protein>
    <submittedName>
        <fullName evidence="4">O-methyltransferase family 3</fullName>
    </submittedName>
</protein>
<sequence length="208" mass="23758">MNLDEYISNHSDAEPEYLAKINRATHVKLINPRMCSGHLQGRVLSMFCRMIQPNRILELGTFTGYSALCMAEALPEGGVLHTIECDDELEDFILQNFAGSEYADKIQLHIGDALTEIEKLNETFDLVFIDADKREYLDYYEAVLPKLRCGGYILADNTLWDGKVLKTVEPNDKQTIEIMRFNDFVATDPRVEKVILPLRDGLTLIRKK</sequence>
<dbReference type="HOGENOM" id="CLU_067676_4_0_10"/>
<dbReference type="InterPro" id="IPR002935">
    <property type="entry name" value="SAM_O-MeTrfase"/>
</dbReference>
<reference evidence="4 5" key="2">
    <citation type="journal article" date="2011" name="Stand. Genomic Sci.">
        <title>Complete genome sequence of Paludibacter propionicigenes type strain (WB4).</title>
        <authorList>
            <person name="Gronow S."/>
            <person name="Munk C."/>
            <person name="Lapidus A."/>
            <person name="Nolan M."/>
            <person name="Lucas S."/>
            <person name="Hammon N."/>
            <person name="Deshpande S."/>
            <person name="Cheng J.F."/>
            <person name="Tapia R."/>
            <person name="Han C."/>
            <person name="Goodwin L."/>
            <person name="Pitluck S."/>
            <person name="Liolios K."/>
            <person name="Ivanova N."/>
            <person name="Mavromatis K."/>
            <person name="Mikhailova N."/>
            <person name="Pati A."/>
            <person name="Chen A."/>
            <person name="Palaniappan K."/>
            <person name="Land M."/>
            <person name="Hauser L."/>
            <person name="Chang Y.J."/>
            <person name="Jeffries C.D."/>
            <person name="Brambilla E."/>
            <person name="Rohde M."/>
            <person name="Goker M."/>
            <person name="Detter J.C."/>
            <person name="Woyke T."/>
            <person name="Bristow J."/>
            <person name="Eisen J.A."/>
            <person name="Markowitz V."/>
            <person name="Hugenholtz P."/>
            <person name="Kyrpides N.C."/>
            <person name="Klenk H.P."/>
        </authorList>
    </citation>
    <scope>NUCLEOTIDE SEQUENCE [LARGE SCALE GENOMIC DNA]</scope>
    <source>
        <strain evidence="5">DSM 17365 / JCM 13257 / WB4</strain>
    </source>
</reference>
<reference key="1">
    <citation type="submission" date="2010-11" db="EMBL/GenBank/DDBJ databases">
        <title>The complete genome of Paludibacter propionicigenes DSM 17365.</title>
        <authorList>
            <consortium name="US DOE Joint Genome Institute (JGI-PGF)"/>
            <person name="Lucas S."/>
            <person name="Copeland A."/>
            <person name="Lapidus A."/>
            <person name="Bruce D."/>
            <person name="Goodwin L."/>
            <person name="Pitluck S."/>
            <person name="Kyrpides N."/>
            <person name="Mavromatis K."/>
            <person name="Ivanova N."/>
            <person name="Munk A.C."/>
            <person name="Brettin T."/>
            <person name="Detter J.C."/>
            <person name="Han C."/>
            <person name="Tapia R."/>
            <person name="Land M."/>
            <person name="Hauser L."/>
            <person name="Markowitz V."/>
            <person name="Cheng J.-F."/>
            <person name="Hugenholtz P."/>
            <person name="Woyke T."/>
            <person name="Wu D."/>
            <person name="Gronow S."/>
            <person name="Wellnitz S."/>
            <person name="Brambilla E."/>
            <person name="Klenk H.-P."/>
            <person name="Eisen J.A."/>
        </authorList>
    </citation>
    <scope>NUCLEOTIDE SEQUENCE</scope>
    <source>
        <strain>WB4</strain>
    </source>
</reference>
<keyword evidence="1 4" id="KW-0489">Methyltransferase</keyword>
<keyword evidence="3" id="KW-0949">S-adenosyl-L-methionine</keyword>
<gene>
    <name evidence="4" type="ordered locus">Palpr_1274</name>
</gene>
<evidence type="ECO:0000313" key="4">
    <source>
        <dbReference type="EMBL" id="ADQ79421.1"/>
    </source>
</evidence>
<dbReference type="PANTHER" id="PTHR10509">
    <property type="entry name" value="O-METHYLTRANSFERASE-RELATED"/>
    <property type="match status" value="1"/>
</dbReference>
<dbReference type="eggNOG" id="COG4122">
    <property type="taxonomic scope" value="Bacteria"/>
</dbReference>
<evidence type="ECO:0000256" key="1">
    <source>
        <dbReference type="ARBA" id="ARBA00022603"/>
    </source>
</evidence>
<dbReference type="KEGG" id="ppn:Palpr_1274"/>
<evidence type="ECO:0000256" key="2">
    <source>
        <dbReference type="ARBA" id="ARBA00022679"/>
    </source>
</evidence>
<proteinExistence type="predicted"/>
<evidence type="ECO:0000256" key="3">
    <source>
        <dbReference type="ARBA" id="ARBA00022691"/>
    </source>
</evidence>
<dbReference type="PANTHER" id="PTHR10509:SF14">
    <property type="entry name" value="CAFFEOYL-COA O-METHYLTRANSFERASE 3-RELATED"/>
    <property type="match status" value="1"/>
</dbReference>
<organism evidence="4 5">
    <name type="scientific">Paludibacter propionicigenes (strain DSM 17365 / JCM 13257 / WB4)</name>
    <dbReference type="NCBI Taxonomy" id="694427"/>
    <lineage>
        <taxon>Bacteria</taxon>
        <taxon>Pseudomonadati</taxon>
        <taxon>Bacteroidota</taxon>
        <taxon>Bacteroidia</taxon>
        <taxon>Bacteroidales</taxon>
        <taxon>Paludibacteraceae</taxon>
        <taxon>Paludibacter</taxon>
    </lineage>
</organism>
<evidence type="ECO:0000313" key="5">
    <source>
        <dbReference type="Proteomes" id="UP000008718"/>
    </source>
</evidence>
<keyword evidence="2 4" id="KW-0808">Transferase</keyword>
<accession>E4T3X7</accession>
<dbReference type="RefSeq" id="WP_013444790.1">
    <property type="nucleotide sequence ID" value="NC_014734.1"/>
</dbReference>
<name>E4T3X7_PALPW</name>
<dbReference type="Pfam" id="PF01596">
    <property type="entry name" value="Methyltransf_3"/>
    <property type="match status" value="1"/>
</dbReference>
<dbReference type="CDD" id="cd02440">
    <property type="entry name" value="AdoMet_MTases"/>
    <property type="match status" value="1"/>
</dbReference>
<dbReference type="GO" id="GO:0032259">
    <property type="term" value="P:methylation"/>
    <property type="evidence" value="ECO:0007669"/>
    <property type="project" value="UniProtKB-KW"/>
</dbReference>
<dbReference type="InterPro" id="IPR050362">
    <property type="entry name" value="Cation-dep_OMT"/>
</dbReference>
<dbReference type="SUPFAM" id="SSF53335">
    <property type="entry name" value="S-adenosyl-L-methionine-dependent methyltransferases"/>
    <property type="match status" value="1"/>
</dbReference>
<keyword evidence="5" id="KW-1185">Reference proteome</keyword>
<dbReference type="OrthoDB" id="9799672at2"/>
<dbReference type="InterPro" id="IPR029063">
    <property type="entry name" value="SAM-dependent_MTases_sf"/>
</dbReference>
<dbReference type="AlphaFoldDB" id="E4T3X7"/>
<dbReference type="STRING" id="694427.Palpr_1274"/>
<dbReference type="Gene3D" id="3.40.50.150">
    <property type="entry name" value="Vaccinia Virus protein VP39"/>
    <property type="match status" value="1"/>
</dbReference>
<dbReference type="GO" id="GO:0008171">
    <property type="term" value="F:O-methyltransferase activity"/>
    <property type="evidence" value="ECO:0007669"/>
    <property type="project" value="InterPro"/>
</dbReference>
<dbReference type="Proteomes" id="UP000008718">
    <property type="component" value="Chromosome"/>
</dbReference>
<dbReference type="GO" id="GO:0008757">
    <property type="term" value="F:S-adenosylmethionine-dependent methyltransferase activity"/>
    <property type="evidence" value="ECO:0007669"/>
    <property type="project" value="TreeGrafter"/>
</dbReference>
<dbReference type="EMBL" id="CP002345">
    <property type="protein sequence ID" value="ADQ79421.1"/>
    <property type="molecule type" value="Genomic_DNA"/>
</dbReference>